<dbReference type="EMBL" id="HG994591">
    <property type="protein sequence ID" value="CAF2818739.1"/>
    <property type="molecule type" value="Genomic_DNA"/>
</dbReference>
<evidence type="ECO:0000256" key="1">
    <source>
        <dbReference type="SAM" id="MobiDB-lite"/>
    </source>
</evidence>
<reference evidence="2" key="1">
    <citation type="submission" date="2021-02" db="EMBL/GenBank/DDBJ databases">
        <authorList>
            <person name="Bekaert M."/>
        </authorList>
    </citation>
    <scope>NUCLEOTIDE SEQUENCE</scope>
    <source>
        <strain evidence="2">IoA-00</strain>
    </source>
</reference>
<dbReference type="Proteomes" id="UP000675881">
    <property type="component" value="Chromosome 12"/>
</dbReference>
<proteinExistence type="predicted"/>
<evidence type="ECO:0000313" key="2">
    <source>
        <dbReference type="EMBL" id="CAF2818739.1"/>
    </source>
</evidence>
<sequence length="143" mass="16015">MEKEIVICQEEGSSSVGEETGDCPIREKPIVEVGKVPNKKSSEPSTSSSISQSDLLPLILPLVLEQFKSLVEKRKTGYTTEDSCIRGATNFFLKKNLIKFLQEDVFSPRDSLSNNDYKNFVQEKFLLEKESHDALELVGANTE</sequence>
<feature type="region of interest" description="Disordered" evidence="1">
    <location>
        <begin position="1"/>
        <end position="22"/>
    </location>
</feature>
<keyword evidence="3" id="KW-1185">Reference proteome</keyword>
<name>A0A7R8CHG8_LEPSM</name>
<dbReference type="AlphaFoldDB" id="A0A7R8CHG8"/>
<accession>A0A7R8CHG8</accession>
<evidence type="ECO:0000313" key="3">
    <source>
        <dbReference type="Proteomes" id="UP000675881"/>
    </source>
</evidence>
<gene>
    <name evidence="2" type="ORF">LSAA_3591</name>
</gene>
<organism evidence="2 3">
    <name type="scientific">Lepeophtheirus salmonis</name>
    <name type="common">Salmon louse</name>
    <name type="synonym">Caligus salmonis</name>
    <dbReference type="NCBI Taxonomy" id="72036"/>
    <lineage>
        <taxon>Eukaryota</taxon>
        <taxon>Metazoa</taxon>
        <taxon>Ecdysozoa</taxon>
        <taxon>Arthropoda</taxon>
        <taxon>Crustacea</taxon>
        <taxon>Multicrustacea</taxon>
        <taxon>Hexanauplia</taxon>
        <taxon>Copepoda</taxon>
        <taxon>Siphonostomatoida</taxon>
        <taxon>Caligidae</taxon>
        <taxon>Lepeophtheirus</taxon>
    </lineage>
</organism>
<protein>
    <submittedName>
        <fullName evidence="2">(salmon louse) hypothetical protein</fullName>
    </submittedName>
</protein>